<name>A0A975KBG7_9SPHN</name>
<dbReference type="KEGG" id="spph:KFK14_17705"/>
<organism evidence="1 2">
    <name type="scientific">Sphingobium phenoxybenzoativorans</name>
    <dbReference type="NCBI Taxonomy" id="1592790"/>
    <lineage>
        <taxon>Bacteria</taxon>
        <taxon>Pseudomonadati</taxon>
        <taxon>Pseudomonadota</taxon>
        <taxon>Alphaproteobacteria</taxon>
        <taxon>Sphingomonadales</taxon>
        <taxon>Sphingomonadaceae</taxon>
        <taxon>Sphingobium</taxon>
    </lineage>
</organism>
<keyword evidence="2" id="KW-1185">Reference proteome</keyword>
<dbReference type="Proteomes" id="UP000681425">
    <property type="component" value="Chromosome"/>
</dbReference>
<dbReference type="EMBL" id="CP073910">
    <property type="protein sequence ID" value="QUT08330.1"/>
    <property type="molecule type" value="Genomic_DNA"/>
</dbReference>
<sequence>MMNRRDLPPSLAAEILAPTLQPFLALRIEFPDPVYAFTGKGAMSFASVDGAMRQWLGIHGVASIGAATESTDGSAQGIEATLFQIPSEFRNDIADQAVRGCLYELYLGAFAPDFQTVRAVKRIWKGTLQSYVIDDLGESITVTAGGESRAIDQKRPSIKRFTDEYHRRKYANDKFFEYAPKLTEVPLLWAKQKQDPVV</sequence>
<reference evidence="1" key="1">
    <citation type="submission" date="2021-04" db="EMBL/GenBank/DDBJ databases">
        <title>Isolation of p-tert-butylphenol degrading bacteria Sphingobium phenoxybenzoativorans Tas13 from active sludge.</title>
        <authorList>
            <person name="Li Y."/>
        </authorList>
    </citation>
    <scope>NUCLEOTIDE SEQUENCE</scope>
    <source>
        <strain evidence="1">Tas13</strain>
    </source>
</reference>
<evidence type="ECO:0000313" key="2">
    <source>
        <dbReference type="Proteomes" id="UP000681425"/>
    </source>
</evidence>
<dbReference type="AlphaFoldDB" id="A0A975KBG7"/>
<evidence type="ECO:0000313" key="1">
    <source>
        <dbReference type="EMBL" id="QUT08330.1"/>
    </source>
</evidence>
<protein>
    <submittedName>
        <fullName evidence="1">Uncharacterized protein</fullName>
    </submittedName>
</protein>
<accession>A0A975KBG7</accession>
<proteinExistence type="predicted"/>
<gene>
    <name evidence="1" type="ORF">KFK14_17705</name>
</gene>